<reference evidence="2 3" key="1">
    <citation type="journal article" date="2021" name="Elife">
        <title>Chloroplast acquisition without the gene transfer in kleptoplastic sea slugs, Plakobranchus ocellatus.</title>
        <authorList>
            <person name="Maeda T."/>
            <person name="Takahashi S."/>
            <person name="Yoshida T."/>
            <person name="Shimamura S."/>
            <person name="Takaki Y."/>
            <person name="Nagai Y."/>
            <person name="Toyoda A."/>
            <person name="Suzuki Y."/>
            <person name="Arimoto A."/>
            <person name="Ishii H."/>
            <person name="Satoh N."/>
            <person name="Nishiyama T."/>
            <person name="Hasebe M."/>
            <person name="Maruyama T."/>
            <person name="Minagawa J."/>
            <person name="Obokata J."/>
            <person name="Shigenobu S."/>
        </authorList>
    </citation>
    <scope>NUCLEOTIDE SEQUENCE [LARGE SCALE GENOMIC DNA]</scope>
</reference>
<dbReference type="Proteomes" id="UP000762676">
    <property type="component" value="Unassembled WGS sequence"/>
</dbReference>
<feature type="chain" id="PRO_5043652065" evidence="1">
    <location>
        <begin position="25"/>
        <end position="75"/>
    </location>
</feature>
<evidence type="ECO:0000313" key="2">
    <source>
        <dbReference type="EMBL" id="GFS01140.1"/>
    </source>
</evidence>
<protein>
    <submittedName>
        <fullName evidence="2">Uncharacterized protein</fullName>
    </submittedName>
</protein>
<dbReference type="EMBL" id="BMAT01005869">
    <property type="protein sequence ID" value="GFS01140.1"/>
    <property type="molecule type" value="Genomic_DNA"/>
</dbReference>
<keyword evidence="3" id="KW-1185">Reference proteome</keyword>
<evidence type="ECO:0000256" key="1">
    <source>
        <dbReference type="SAM" id="SignalP"/>
    </source>
</evidence>
<sequence length="75" mass="7464">MKNCVMLFCLALLLSGCVVVQINAQCGNNLLPLLMAAAAQRRAGIQAPAPQPQIPLNGAGVLGNGVVGGGAIPGK</sequence>
<name>A0AAV4HTX5_9GAST</name>
<comment type="caution">
    <text evidence="2">The sequence shown here is derived from an EMBL/GenBank/DDBJ whole genome shotgun (WGS) entry which is preliminary data.</text>
</comment>
<evidence type="ECO:0000313" key="3">
    <source>
        <dbReference type="Proteomes" id="UP000762676"/>
    </source>
</evidence>
<feature type="signal peptide" evidence="1">
    <location>
        <begin position="1"/>
        <end position="24"/>
    </location>
</feature>
<organism evidence="2 3">
    <name type="scientific">Elysia marginata</name>
    <dbReference type="NCBI Taxonomy" id="1093978"/>
    <lineage>
        <taxon>Eukaryota</taxon>
        <taxon>Metazoa</taxon>
        <taxon>Spiralia</taxon>
        <taxon>Lophotrochozoa</taxon>
        <taxon>Mollusca</taxon>
        <taxon>Gastropoda</taxon>
        <taxon>Heterobranchia</taxon>
        <taxon>Euthyneura</taxon>
        <taxon>Panpulmonata</taxon>
        <taxon>Sacoglossa</taxon>
        <taxon>Placobranchoidea</taxon>
        <taxon>Plakobranchidae</taxon>
        <taxon>Elysia</taxon>
    </lineage>
</organism>
<dbReference type="AlphaFoldDB" id="A0AAV4HTX5"/>
<keyword evidence="1" id="KW-0732">Signal</keyword>
<gene>
    <name evidence="2" type="ORF">ElyMa_002831700</name>
</gene>
<dbReference type="PROSITE" id="PS51257">
    <property type="entry name" value="PROKAR_LIPOPROTEIN"/>
    <property type="match status" value="1"/>
</dbReference>
<accession>A0AAV4HTX5</accession>
<proteinExistence type="predicted"/>